<sequence length="207" mass="23033">MITTRTLACLSLVSILPFASVVHAEMGPYVGIGAGITKFYDDGFIEDNQGNGDWDDSGTAYGFVAGYKFSNNFSIEWSYQDYDYNEYGVDSLSDVDMQAWHISGLMALPFEETFLGKLDLYGKLGFGESDFSYRQAQFGVGEDQTSESFILGGGSQFYINQNFRIRTELDITTFNLEASTSQNATSYLTKDYTFTALTAKAMLVYAF</sequence>
<protein>
    <submittedName>
        <fullName evidence="4">Porin family protein</fullName>
    </submittedName>
</protein>
<proteinExistence type="predicted"/>
<evidence type="ECO:0000256" key="1">
    <source>
        <dbReference type="ARBA" id="ARBA00022729"/>
    </source>
</evidence>
<feature type="signal peptide" evidence="2">
    <location>
        <begin position="1"/>
        <end position="24"/>
    </location>
</feature>
<dbReference type="SUPFAM" id="SSF56925">
    <property type="entry name" value="OMPA-like"/>
    <property type="match status" value="1"/>
</dbReference>
<dbReference type="Proteomes" id="UP001595476">
    <property type="component" value="Unassembled WGS sequence"/>
</dbReference>
<name>A0ABV7HLL7_9GAMM</name>
<reference evidence="5" key="1">
    <citation type="journal article" date="2019" name="Int. J. Syst. Evol. Microbiol.">
        <title>The Global Catalogue of Microorganisms (GCM) 10K type strain sequencing project: providing services to taxonomists for standard genome sequencing and annotation.</title>
        <authorList>
            <consortium name="The Broad Institute Genomics Platform"/>
            <consortium name="The Broad Institute Genome Sequencing Center for Infectious Disease"/>
            <person name="Wu L."/>
            <person name="Ma J."/>
        </authorList>
    </citation>
    <scope>NUCLEOTIDE SEQUENCE [LARGE SCALE GENOMIC DNA]</scope>
    <source>
        <strain evidence="5">KCTC 52438</strain>
    </source>
</reference>
<evidence type="ECO:0000259" key="3">
    <source>
        <dbReference type="Pfam" id="PF13505"/>
    </source>
</evidence>
<dbReference type="Pfam" id="PF13505">
    <property type="entry name" value="OMP_b-brl"/>
    <property type="match status" value="1"/>
</dbReference>
<comment type="caution">
    <text evidence="4">The sequence shown here is derived from an EMBL/GenBank/DDBJ whole genome shotgun (WGS) entry which is preliminary data.</text>
</comment>
<keyword evidence="1 2" id="KW-0732">Signal</keyword>
<dbReference type="RefSeq" id="WP_386722502.1">
    <property type="nucleotide sequence ID" value="NZ_JBHRSZ010000007.1"/>
</dbReference>
<feature type="chain" id="PRO_5046044828" evidence="2">
    <location>
        <begin position="25"/>
        <end position="207"/>
    </location>
</feature>
<dbReference type="Gene3D" id="2.40.160.20">
    <property type="match status" value="1"/>
</dbReference>
<dbReference type="InterPro" id="IPR011250">
    <property type="entry name" value="OMP/PagP_B-barrel"/>
</dbReference>
<evidence type="ECO:0000256" key="2">
    <source>
        <dbReference type="SAM" id="SignalP"/>
    </source>
</evidence>
<accession>A0ABV7HLL7</accession>
<feature type="domain" description="Outer membrane protein beta-barrel" evidence="3">
    <location>
        <begin position="6"/>
        <end position="188"/>
    </location>
</feature>
<evidence type="ECO:0000313" key="5">
    <source>
        <dbReference type="Proteomes" id="UP001595476"/>
    </source>
</evidence>
<dbReference type="InterPro" id="IPR027385">
    <property type="entry name" value="Beta-barrel_OMP"/>
</dbReference>
<evidence type="ECO:0000313" key="4">
    <source>
        <dbReference type="EMBL" id="MFC3152572.1"/>
    </source>
</evidence>
<gene>
    <name evidence="4" type="ORF">ACFOEK_16165</name>
</gene>
<keyword evidence="5" id="KW-1185">Reference proteome</keyword>
<organism evidence="4 5">
    <name type="scientific">Litoribrevibacter euphylliae</name>
    <dbReference type="NCBI Taxonomy" id="1834034"/>
    <lineage>
        <taxon>Bacteria</taxon>
        <taxon>Pseudomonadati</taxon>
        <taxon>Pseudomonadota</taxon>
        <taxon>Gammaproteobacteria</taxon>
        <taxon>Oceanospirillales</taxon>
        <taxon>Oceanospirillaceae</taxon>
        <taxon>Litoribrevibacter</taxon>
    </lineage>
</organism>
<dbReference type="EMBL" id="JBHRSZ010000007">
    <property type="protein sequence ID" value="MFC3152572.1"/>
    <property type="molecule type" value="Genomic_DNA"/>
</dbReference>